<proteinExistence type="predicted"/>
<organism evidence="2 3">
    <name type="scientific">Tothia fuscella</name>
    <dbReference type="NCBI Taxonomy" id="1048955"/>
    <lineage>
        <taxon>Eukaryota</taxon>
        <taxon>Fungi</taxon>
        <taxon>Dikarya</taxon>
        <taxon>Ascomycota</taxon>
        <taxon>Pezizomycotina</taxon>
        <taxon>Dothideomycetes</taxon>
        <taxon>Pleosporomycetidae</taxon>
        <taxon>Venturiales</taxon>
        <taxon>Cylindrosympodiaceae</taxon>
        <taxon>Tothia</taxon>
    </lineage>
</organism>
<dbReference type="EMBL" id="MU007060">
    <property type="protein sequence ID" value="KAF2427417.1"/>
    <property type="molecule type" value="Genomic_DNA"/>
</dbReference>
<keyword evidence="3" id="KW-1185">Reference proteome</keyword>
<evidence type="ECO:0000256" key="1">
    <source>
        <dbReference type="SAM" id="MobiDB-lite"/>
    </source>
</evidence>
<comment type="caution">
    <text evidence="2">The sequence shown here is derived from an EMBL/GenBank/DDBJ whole genome shotgun (WGS) entry which is preliminary data.</text>
</comment>
<dbReference type="Proteomes" id="UP000800235">
    <property type="component" value="Unassembled WGS sequence"/>
</dbReference>
<gene>
    <name evidence="2" type="ORF">EJ08DRAFT_721205</name>
</gene>
<reference evidence="2" key="1">
    <citation type="journal article" date="2020" name="Stud. Mycol.">
        <title>101 Dothideomycetes genomes: a test case for predicting lifestyles and emergence of pathogens.</title>
        <authorList>
            <person name="Haridas S."/>
            <person name="Albert R."/>
            <person name="Binder M."/>
            <person name="Bloem J."/>
            <person name="Labutti K."/>
            <person name="Salamov A."/>
            <person name="Andreopoulos B."/>
            <person name="Baker S."/>
            <person name="Barry K."/>
            <person name="Bills G."/>
            <person name="Bluhm B."/>
            <person name="Cannon C."/>
            <person name="Castanera R."/>
            <person name="Culley D."/>
            <person name="Daum C."/>
            <person name="Ezra D."/>
            <person name="Gonzalez J."/>
            <person name="Henrissat B."/>
            <person name="Kuo A."/>
            <person name="Liang C."/>
            <person name="Lipzen A."/>
            <person name="Lutzoni F."/>
            <person name="Magnuson J."/>
            <person name="Mondo S."/>
            <person name="Nolan M."/>
            <person name="Ohm R."/>
            <person name="Pangilinan J."/>
            <person name="Park H.-J."/>
            <person name="Ramirez L."/>
            <person name="Alfaro M."/>
            <person name="Sun H."/>
            <person name="Tritt A."/>
            <person name="Yoshinaga Y."/>
            <person name="Zwiers L.-H."/>
            <person name="Turgeon B."/>
            <person name="Goodwin S."/>
            <person name="Spatafora J."/>
            <person name="Crous P."/>
            <person name="Grigoriev I."/>
        </authorList>
    </citation>
    <scope>NUCLEOTIDE SEQUENCE</scope>
    <source>
        <strain evidence="2">CBS 130266</strain>
    </source>
</reference>
<evidence type="ECO:0000313" key="2">
    <source>
        <dbReference type="EMBL" id="KAF2427417.1"/>
    </source>
</evidence>
<protein>
    <submittedName>
        <fullName evidence="2">Uncharacterized protein</fullName>
    </submittedName>
</protein>
<dbReference type="AlphaFoldDB" id="A0A9P4TWQ9"/>
<sequence length="211" mass="23830">MSFINPPNSLITIIPPPPTVPPPPPPPPAPAPAPVAPPPPPPLPPAPSTRLLWNKPPENGWTPQPGDMWWLPPAQWFRPWYLPLGADVLRWAGHPVVVMSVDRARKEATICVKRSFGESSLYDVRPALNREERKDHIPVFPNPPHPDNGSLVYVAREPPKDVDYKPGYIWIGRDVVIPWGLLSGRRQTVLDRDSFEWLKEQRARAKLFHNQ</sequence>
<feature type="compositionally biased region" description="Pro residues" evidence="1">
    <location>
        <begin position="14"/>
        <end position="47"/>
    </location>
</feature>
<feature type="region of interest" description="Disordered" evidence="1">
    <location>
        <begin position="1"/>
        <end position="58"/>
    </location>
</feature>
<name>A0A9P4TWQ9_9PEZI</name>
<feature type="compositionally biased region" description="Low complexity" evidence="1">
    <location>
        <begin position="1"/>
        <end position="13"/>
    </location>
</feature>
<evidence type="ECO:0000313" key="3">
    <source>
        <dbReference type="Proteomes" id="UP000800235"/>
    </source>
</evidence>
<dbReference type="OrthoDB" id="3537171at2759"/>
<accession>A0A9P4TWQ9</accession>